<keyword evidence="2" id="KW-1133">Transmembrane helix</keyword>
<feature type="compositionally biased region" description="Low complexity" evidence="1">
    <location>
        <begin position="50"/>
        <end position="71"/>
    </location>
</feature>
<feature type="region of interest" description="Disordered" evidence="1">
    <location>
        <begin position="50"/>
        <end position="92"/>
    </location>
</feature>
<dbReference type="RefSeq" id="WP_087130727.1">
    <property type="nucleotide sequence ID" value="NZ_FUKO01000019.1"/>
</dbReference>
<evidence type="ECO:0000313" key="4">
    <source>
        <dbReference type="Proteomes" id="UP000196320"/>
    </source>
</evidence>
<keyword evidence="2" id="KW-0812">Transmembrane</keyword>
<sequence length="191" mass="20175">MTDPQPEYVWAYSDEKPRRGRVWLIVGLAVVAVLIATVAFWLFLRPGAPSADPTTTTSATPTAIPSASSTPPMTPEPAPVETPPTPPEPDLSGFREQVRPWLDDALTGLSFLTDSGPEEAASIVDSLRGDAQRLADAQVPASIGTDWQDHLTAYSQHLEVLRTAVSSGADSADAMVSARASVEALRAVAGL</sequence>
<feature type="transmembrane region" description="Helical" evidence="2">
    <location>
        <begin position="22"/>
        <end position="44"/>
    </location>
</feature>
<gene>
    <name evidence="3" type="ORF">FM104_07065</name>
</gene>
<dbReference type="OrthoDB" id="5082929at2"/>
<evidence type="ECO:0000256" key="1">
    <source>
        <dbReference type="SAM" id="MobiDB-lite"/>
    </source>
</evidence>
<protein>
    <submittedName>
        <fullName evidence="3">Uncharacterized protein</fullName>
    </submittedName>
</protein>
<reference evidence="3 4" key="1">
    <citation type="submission" date="2017-02" db="EMBL/GenBank/DDBJ databases">
        <authorList>
            <person name="Peterson S.W."/>
        </authorList>
    </citation>
    <scope>NUCLEOTIDE SEQUENCE [LARGE SCALE GENOMIC DNA]</scope>
    <source>
        <strain evidence="3 4">B Mb 05.01</strain>
    </source>
</reference>
<proteinExistence type="predicted"/>
<keyword evidence="2" id="KW-0472">Membrane</keyword>
<accession>A0A1R4JF49</accession>
<feature type="compositionally biased region" description="Pro residues" evidence="1">
    <location>
        <begin position="72"/>
        <end position="89"/>
    </location>
</feature>
<evidence type="ECO:0000256" key="2">
    <source>
        <dbReference type="SAM" id="Phobius"/>
    </source>
</evidence>
<keyword evidence="4" id="KW-1185">Reference proteome</keyword>
<organism evidence="3 4">
    <name type="scientific">Microbacterium esteraromaticum</name>
    <dbReference type="NCBI Taxonomy" id="57043"/>
    <lineage>
        <taxon>Bacteria</taxon>
        <taxon>Bacillati</taxon>
        <taxon>Actinomycetota</taxon>
        <taxon>Actinomycetes</taxon>
        <taxon>Micrococcales</taxon>
        <taxon>Microbacteriaceae</taxon>
        <taxon>Microbacterium</taxon>
    </lineage>
</organism>
<dbReference type="EMBL" id="FUKO01000019">
    <property type="protein sequence ID" value="SJN30632.1"/>
    <property type="molecule type" value="Genomic_DNA"/>
</dbReference>
<dbReference type="Proteomes" id="UP000196320">
    <property type="component" value="Unassembled WGS sequence"/>
</dbReference>
<dbReference type="AlphaFoldDB" id="A0A1R4JF49"/>
<name>A0A1R4JF49_9MICO</name>
<evidence type="ECO:0000313" key="3">
    <source>
        <dbReference type="EMBL" id="SJN30632.1"/>
    </source>
</evidence>